<protein>
    <submittedName>
        <fullName evidence="1">Leucine-rich repeat protein</fullName>
    </submittedName>
</protein>
<evidence type="ECO:0000313" key="1">
    <source>
        <dbReference type="EMBL" id="AKI98726.1"/>
    </source>
</evidence>
<sequence>MVTPEFLASDFIAQHELPQLLDAARNEGTTILWLPIKASGYQSTEIAQYQALLDPAKPLNMRHSAHRGKDMVAVAETIKKAFQS</sequence>
<name>A0AAC8TAE4_9BACT</name>
<dbReference type="EMBL" id="CP011509">
    <property type="protein sequence ID" value="AKI98726.1"/>
    <property type="molecule type" value="Genomic_DNA"/>
</dbReference>
<accession>A0AAC8TAE4</accession>
<organism evidence="1 2">
    <name type="scientific">Archangium gephyra</name>
    <dbReference type="NCBI Taxonomy" id="48"/>
    <lineage>
        <taxon>Bacteria</taxon>
        <taxon>Pseudomonadati</taxon>
        <taxon>Myxococcota</taxon>
        <taxon>Myxococcia</taxon>
        <taxon>Myxococcales</taxon>
        <taxon>Cystobacterineae</taxon>
        <taxon>Archangiaceae</taxon>
        <taxon>Archangium</taxon>
    </lineage>
</organism>
<dbReference type="AlphaFoldDB" id="A0AAC8TAE4"/>
<proteinExistence type="predicted"/>
<dbReference type="KEGG" id="age:AA314_00353"/>
<gene>
    <name evidence="1" type="ORF">AA314_00353</name>
</gene>
<dbReference type="Proteomes" id="UP000035579">
    <property type="component" value="Chromosome"/>
</dbReference>
<evidence type="ECO:0000313" key="2">
    <source>
        <dbReference type="Proteomes" id="UP000035579"/>
    </source>
</evidence>
<reference evidence="1 2" key="1">
    <citation type="submission" date="2015-05" db="EMBL/GenBank/DDBJ databases">
        <title>Genome assembly of Archangium gephyra DSM 2261.</title>
        <authorList>
            <person name="Sharma G."/>
            <person name="Subramanian S."/>
        </authorList>
    </citation>
    <scope>NUCLEOTIDE SEQUENCE [LARGE SCALE GENOMIC DNA]</scope>
    <source>
        <strain evidence="1 2">DSM 2261</strain>
    </source>
</reference>